<dbReference type="EMBL" id="GBRH01234791">
    <property type="protein sequence ID" value="JAD63104.1"/>
    <property type="molecule type" value="Transcribed_RNA"/>
</dbReference>
<reference evidence="1" key="2">
    <citation type="journal article" date="2015" name="Data Brief">
        <title>Shoot transcriptome of the giant reed, Arundo donax.</title>
        <authorList>
            <person name="Barrero R.A."/>
            <person name="Guerrero F.D."/>
            <person name="Moolhuijzen P."/>
            <person name="Goolsby J.A."/>
            <person name="Tidwell J."/>
            <person name="Bellgard S.E."/>
            <person name="Bellgard M.I."/>
        </authorList>
    </citation>
    <scope>NUCLEOTIDE SEQUENCE</scope>
    <source>
        <tissue evidence="1">Shoot tissue taken approximately 20 cm above the soil surface</tissue>
    </source>
</reference>
<accession>A0A0A9BGQ4</accession>
<protein>
    <submittedName>
        <fullName evidence="1">Uncharacterized protein</fullName>
    </submittedName>
</protein>
<evidence type="ECO:0000313" key="1">
    <source>
        <dbReference type="EMBL" id="JAD63104.1"/>
    </source>
</evidence>
<name>A0A0A9BGQ4_ARUDO</name>
<proteinExistence type="predicted"/>
<organism evidence="1">
    <name type="scientific">Arundo donax</name>
    <name type="common">Giant reed</name>
    <name type="synonym">Donax arundinaceus</name>
    <dbReference type="NCBI Taxonomy" id="35708"/>
    <lineage>
        <taxon>Eukaryota</taxon>
        <taxon>Viridiplantae</taxon>
        <taxon>Streptophyta</taxon>
        <taxon>Embryophyta</taxon>
        <taxon>Tracheophyta</taxon>
        <taxon>Spermatophyta</taxon>
        <taxon>Magnoliopsida</taxon>
        <taxon>Liliopsida</taxon>
        <taxon>Poales</taxon>
        <taxon>Poaceae</taxon>
        <taxon>PACMAD clade</taxon>
        <taxon>Arundinoideae</taxon>
        <taxon>Arundineae</taxon>
        <taxon>Arundo</taxon>
    </lineage>
</organism>
<reference evidence="1" key="1">
    <citation type="submission" date="2014-09" db="EMBL/GenBank/DDBJ databases">
        <authorList>
            <person name="Magalhaes I.L.F."/>
            <person name="Oliveira U."/>
            <person name="Santos F.R."/>
            <person name="Vidigal T.H.D.A."/>
            <person name="Brescovit A.D."/>
            <person name="Santos A.J."/>
        </authorList>
    </citation>
    <scope>NUCLEOTIDE SEQUENCE</scope>
    <source>
        <tissue evidence="1">Shoot tissue taken approximately 20 cm above the soil surface</tissue>
    </source>
</reference>
<dbReference type="AlphaFoldDB" id="A0A0A9BGQ4"/>
<sequence length="22" mass="2666">MTEVLWSLTDVQWEFLKISNLL</sequence>